<proteinExistence type="predicted"/>
<reference evidence="3 4" key="1">
    <citation type="journal article" date="2020" name="ISME J.">
        <title>Uncovering the hidden diversity of litter-decomposition mechanisms in mushroom-forming fungi.</title>
        <authorList>
            <person name="Floudas D."/>
            <person name="Bentzer J."/>
            <person name="Ahren D."/>
            <person name="Johansson T."/>
            <person name="Persson P."/>
            <person name="Tunlid A."/>
        </authorList>
    </citation>
    <scope>NUCLEOTIDE SEQUENCE [LARGE SCALE GENOMIC DNA]</scope>
    <source>
        <strain evidence="3 4">CBS 175.51</strain>
    </source>
</reference>
<feature type="transmembrane region" description="Helical" evidence="1">
    <location>
        <begin position="126"/>
        <end position="151"/>
    </location>
</feature>
<feature type="transmembrane region" description="Helical" evidence="1">
    <location>
        <begin position="171"/>
        <end position="191"/>
    </location>
</feature>
<gene>
    <name evidence="3" type="ORF">D9611_008400</name>
</gene>
<comment type="caution">
    <text evidence="3">The sequence shown here is derived from an EMBL/GenBank/DDBJ whole genome shotgun (WGS) entry which is preliminary data.</text>
</comment>
<sequence length="294" mass="33117">MGDMGLAGMDYGGDHGMGPEMDAWQLLSYIEQMQTLKYLDVATLALLTLEYVQTMPMEIRLVWPARLSYVKVLYFLNRHVVFVSVVAPRLVNSTRCNTMYILSNSLLFARVWALSGNEGTLGTCLFIFWLCTGTAAFALITIFAIMTVFILSPFPWIVTCIAVHTDPKYSVPGLVLILVEQIVIMIISLFLGIRKHARSGSHLGKTLFRDGLMYFVALTILALLNVAVQQTVQTNLRYALNTFHFALHSILCTRMVLHLRQESRARMGFTTYFEAGIMRTTADDSVPISLRPMR</sequence>
<protein>
    <recommendedName>
        <fullName evidence="2">DUF6533 domain-containing protein</fullName>
    </recommendedName>
</protein>
<feature type="transmembrane region" description="Helical" evidence="1">
    <location>
        <begin position="238"/>
        <end position="257"/>
    </location>
</feature>
<dbReference type="AlphaFoldDB" id="A0A8H5F523"/>
<evidence type="ECO:0000313" key="3">
    <source>
        <dbReference type="EMBL" id="KAF5323984.1"/>
    </source>
</evidence>
<keyword evidence="1" id="KW-1133">Transmembrane helix</keyword>
<evidence type="ECO:0000256" key="1">
    <source>
        <dbReference type="SAM" id="Phobius"/>
    </source>
</evidence>
<feature type="domain" description="DUF6533" evidence="2">
    <location>
        <begin position="38"/>
        <end position="82"/>
    </location>
</feature>
<evidence type="ECO:0000313" key="4">
    <source>
        <dbReference type="Proteomes" id="UP000541558"/>
    </source>
</evidence>
<dbReference type="EMBL" id="JAACJK010000165">
    <property type="protein sequence ID" value="KAF5323984.1"/>
    <property type="molecule type" value="Genomic_DNA"/>
</dbReference>
<accession>A0A8H5F523</accession>
<dbReference type="Proteomes" id="UP000541558">
    <property type="component" value="Unassembled WGS sequence"/>
</dbReference>
<organism evidence="3 4">
    <name type="scientific">Ephemerocybe angulata</name>
    <dbReference type="NCBI Taxonomy" id="980116"/>
    <lineage>
        <taxon>Eukaryota</taxon>
        <taxon>Fungi</taxon>
        <taxon>Dikarya</taxon>
        <taxon>Basidiomycota</taxon>
        <taxon>Agaricomycotina</taxon>
        <taxon>Agaricomycetes</taxon>
        <taxon>Agaricomycetidae</taxon>
        <taxon>Agaricales</taxon>
        <taxon>Agaricineae</taxon>
        <taxon>Psathyrellaceae</taxon>
        <taxon>Ephemerocybe</taxon>
    </lineage>
</organism>
<keyword evidence="1" id="KW-0472">Membrane</keyword>
<keyword evidence="1" id="KW-0812">Transmembrane</keyword>
<feature type="transmembrane region" description="Helical" evidence="1">
    <location>
        <begin position="212"/>
        <end position="232"/>
    </location>
</feature>
<name>A0A8H5F523_9AGAR</name>
<evidence type="ECO:0000259" key="2">
    <source>
        <dbReference type="Pfam" id="PF20151"/>
    </source>
</evidence>
<dbReference type="Pfam" id="PF20151">
    <property type="entry name" value="DUF6533"/>
    <property type="match status" value="1"/>
</dbReference>
<dbReference type="OrthoDB" id="2940333at2759"/>
<keyword evidence="4" id="KW-1185">Reference proteome</keyword>
<dbReference type="InterPro" id="IPR045340">
    <property type="entry name" value="DUF6533"/>
</dbReference>